<evidence type="ECO:0000313" key="4">
    <source>
        <dbReference type="Proteomes" id="UP000292452"/>
    </source>
</evidence>
<reference evidence="3 4" key="1">
    <citation type="submission" date="2019-02" db="EMBL/GenBank/DDBJ databases">
        <title>Draft Genome Sequence of Streptomyces sp. AM-2504, identified by 16S rRNA comparative analysis as a Streptomyces Kasugaensis strain.</title>
        <authorList>
            <person name="Napolioni V."/>
            <person name="Giuliodori A.M."/>
            <person name="Spurio R."/>
            <person name="Fabbretti A."/>
        </authorList>
    </citation>
    <scope>NUCLEOTIDE SEQUENCE [LARGE SCALE GENOMIC DNA]</scope>
    <source>
        <strain evidence="3 4">AM-2504</strain>
    </source>
</reference>
<proteinExistence type="predicted"/>
<dbReference type="Gene3D" id="3.20.20.70">
    <property type="entry name" value="Aldolase class I"/>
    <property type="match status" value="1"/>
</dbReference>
<name>A0A4Q9HW38_STRKA</name>
<dbReference type="RefSeq" id="WP_131123237.1">
    <property type="nucleotide sequence ID" value="NZ_SIXH01000083.1"/>
</dbReference>
<sequence length="350" mass="37058">MSTPAPHAPAARDRLTVLDCTLRDGGYYTNWEFDDALVEDYLRVCAHTGIDIVELGYARFDPGGRGPYGRLPAGLTPNLPKVLPDGHGLRFAVMVDASGLAGVPAAETGPRLAELLATGSLPVDLVRVAVHHSRAAGLAAEIASLRAAGFGVGLNLMQIDLATPAEVTALVRTVADLGPLEAVYVADSLGSLHAARIAELVELFRTGQDAPVGIHGHDNQGFALRNTLAAAEAGATWLDATVLGMGRGAGNARTEQLLAALGTAPDTLQPMLDLVARRFEPLRDTHRWGAGALYAIAGMRRVHPTYVQRLEENAERDVETKLRALHHLAGQHATSFTPQALEDALRHACA</sequence>
<dbReference type="PANTHER" id="PTHR10277">
    <property type="entry name" value="HOMOCITRATE SYNTHASE-RELATED"/>
    <property type="match status" value="1"/>
</dbReference>
<dbReference type="InterPro" id="IPR050073">
    <property type="entry name" value="2-IPM_HCS-like"/>
</dbReference>
<comment type="caution">
    <text evidence="3">The sequence shown here is derived from an EMBL/GenBank/DDBJ whole genome shotgun (WGS) entry which is preliminary data.</text>
</comment>
<feature type="domain" description="Pyruvate carboxyltransferase" evidence="2">
    <location>
        <begin position="15"/>
        <end position="278"/>
    </location>
</feature>
<dbReference type="GO" id="GO:0009098">
    <property type="term" value="P:L-leucine biosynthetic process"/>
    <property type="evidence" value="ECO:0007669"/>
    <property type="project" value="TreeGrafter"/>
</dbReference>
<evidence type="ECO:0000256" key="1">
    <source>
        <dbReference type="ARBA" id="ARBA00023211"/>
    </source>
</evidence>
<keyword evidence="4" id="KW-1185">Reference proteome</keyword>
<dbReference type="InterPro" id="IPR013785">
    <property type="entry name" value="Aldolase_TIM"/>
</dbReference>
<dbReference type="EMBL" id="SIXH01000083">
    <property type="protein sequence ID" value="TBO59387.1"/>
    <property type="molecule type" value="Genomic_DNA"/>
</dbReference>
<keyword evidence="1" id="KW-0464">Manganese</keyword>
<evidence type="ECO:0000313" key="3">
    <source>
        <dbReference type="EMBL" id="TBO59387.1"/>
    </source>
</evidence>
<accession>A0A4Q9HW38</accession>
<protein>
    <recommendedName>
        <fullName evidence="2">Pyruvate carboxyltransferase domain-containing protein</fullName>
    </recommendedName>
</protein>
<dbReference type="GO" id="GO:0003852">
    <property type="term" value="F:2-isopropylmalate synthase activity"/>
    <property type="evidence" value="ECO:0007669"/>
    <property type="project" value="TreeGrafter"/>
</dbReference>
<dbReference type="PROSITE" id="PS50991">
    <property type="entry name" value="PYR_CT"/>
    <property type="match status" value="1"/>
</dbReference>
<gene>
    <name evidence="3" type="ORF">EYS09_12330</name>
</gene>
<dbReference type="AlphaFoldDB" id="A0A4Q9HW38"/>
<dbReference type="SUPFAM" id="SSF51569">
    <property type="entry name" value="Aldolase"/>
    <property type="match status" value="1"/>
</dbReference>
<dbReference type="Pfam" id="PF00682">
    <property type="entry name" value="HMGL-like"/>
    <property type="match status" value="1"/>
</dbReference>
<organism evidence="3 4">
    <name type="scientific">Streptomyces kasugaensis</name>
    <dbReference type="NCBI Taxonomy" id="1946"/>
    <lineage>
        <taxon>Bacteria</taxon>
        <taxon>Bacillati</taxon>
        <taxon>Actinomycetota</taxon>
        <taxon>Actinomycetes</taxon>
        <taxon>Kitasatosporales</taxon>
        <taxon>Streptomycetaceae</taxon>
        <taxon>Streptomyces</taxon>
    </lineage>
</organism>
<dbReference type="PANTHER" id="PTHR10277:SF9">
    <property type="entry name" value="2-ISOPROPYLMALATE SYNTHASE 1, CHLOROPLASTIC-RELATED"/>
    <property type="match status" value="1"/>
</dbReference>
<evidence type="ECO:0000259" key="2">
    <source>
        <dbReference type="PROSITE" id="PS50991"/>
    </source>
</evidence>
<dbReference type="InterPro" id="IPR000891">
    <property type="entry name" value="PYR_CT"/>
</dbReference>
<dbReference type="Proteomes" id="UP000292452">
    <property type="component" value="Unassembled WGS sequence"/>
</dbReference>